<protein>
    <submittedName>
        <fullName evidence="2">Glycosyltransferase family 4 protein</fullName>
    </submittedName>
</protein>
<evidence type="ECO:0000313" key="2">
    <source>
        <dbReference type="EMBL" id="KAA5403989.1"/>
    </source>
</evidence>
<dbReference type="AlphaFoldDB" id="A0A5M6A390"/>
<dbReference type="EMBL" id="VVYW01000024">
    <property type="protein sequence ID" value="KAA5403989.1"/>
    <property type="molecule type" value="Genomic_DNA"/>
</dbReference>
<accession>A0A5M6A390</accession>
<dbReference type="GO" id="GO:0016757">
    <property type="term" value="F:glycosyltransferase activity"/>
    <property type="evidence" value="ECO:0007669"/>
    <property type="project" value="TreeGrafter"/>
</dbReference>
<gene>
    <name evidence="2" type="ORF">F2Y86_22350</name>
</gene>
<comment type="caution">
    <text evidence="2">The sequence shown here is derived from an EMBL/GenBank/DDBJ whole genome shotgun (WGS) entry which is preliminary data.</text>
</comment>
<organism evidence="2 3">
    <name type="scientific">Bacteroides cellulosilyticus</name>
    <dbReference type="NCBI Taxonomy" id="246787"/>
    <lineage>
        <taxon>Bacteria</taxon>
        <taxon>Pseudomonadati</taxon>
        <taxon>Bacteroidota</taxon>
        <taxon>Bacteroidia</taxon>
        <taxon>Bacteroidales</taxon>
        <taxon>Bacteroidaceae</taxon>
        <taxon>Bacteroides</taxon>
    </lineage>
</organism>
<proteinExistence type="predicted"/>
<dbReference type="Proteomes" id="UP000325055">
    <property type="component" value="Unassembled WGS sequence"/>
</dbReference>
<reference evidence="2 3" key="1">
    <citation type="journal article" date="2019" name="Nat. Med.">
        <title>A library of human gut bacterial isolates paired with longitudinal multiomics data enables mechanistic microbiome research.</title>
        <authorList>
            <person name="Poyet M."/>
            <person name="Groussin M."/>
            <person name="Gibbons S.M."/>
            <person name="Avila-Pacheco J."/>
            <person name="Jiang X."/>
            <person name="Kearney S.M."/>
            <person name="Perrotta A.R."/>
            <person name="Berdy B."/>
            <person name="Zhao S."/>
            <person name="Lieberman T.D."/>
            <person name="Swanson P.K."/>
            <person name="Smith M."/>
            <person name="Roesemann S."/>
            <person name="Alexander J.E."/>
            <person name="Rich S.A."/>
            <person name="Livny J."/>
            <person name="Vlamakis H."/>
            <person name="Clish C."/>
            <person name="Bullock K."/>
            <person name="Deik A."/>
            <person name="Scott J."/>
            <person name="Pierce K.A."/>
            <person name="Xavier R.J."/>
            <person name="Alm E.J."/>
        </authorList>
    </citation>
    <scope>NUCLEOTIDE SEQUENCE [LARGE SCALE GENOMIC DNA]</scope>
    <source>
        <strain evidence="2 3">BIOML-A7</strain>
    </source>
</reference>
<dbReference type="Gene3D" id="3.40.50.2000">
    <property type="entry name" value="Glycogen Phosphorylase B"/>
    <property type="match status" value="2"/>
</dbReference>
<dbReference type="RefSeq" id="WP_149950478.1">
    <property type="nucleotide sequence ID" value="NZ_RCXI01000025.1"/>
</dbReference>
<dbReference type="Pfam" id="PF13692">
    <property type="entry name" value="Glyco_trans_1_4"/>
    <property type="match status" value="1"/>
</dbReference>
<evidence type="ECO:0000313" key="3">
    <source>
        <dbReference type="Proteomes" id="UP000325055"/>
    </source>
</evidence>
<dbReference type="SUPFAM" id="SSF53756">
    <property type="entry name" value="UDP-Glycosyltransferase/glycogen phosphorylase"/>
    <property type="match status" value="1"/>
</dbReference>
<dbReference type="PANTHER" id="PTHR46401:SF2">
    <property type="entry name" value="GLYCOSYLTRANSFERASE WBBK-RELATED"/>
    <property type="match status" value="1"/>
</dbReference>
<evidence type="ECO:0000256" key="1">
    <source>
        <dbReference type="ARBA" id="ARBA00022679"/>
    </source>
</evidence>
<dbReference type="PANTHER" id="PTHR46401">
    <property type="entry name" value="GLYCOSYLTRANSFERASE WBBK-RELATED"/>
    <property type="match status" value="1"/>
</dbReference>
<keyword evidence="1 2" id="KW-0808">Transferase</keyword>
<sequence length="353" mass="41289">MKNKVLYIGSKIEKIKSGADQVNKRNQELLESFFSVTYLPFVNGRFSKLYFSANDNYLKCIEERLCSEKYDFVFVQQSLLGRVCQYIKKKYPLIKIIVFFHNIEIQYAQEYMRTKGLRAIPFYLSVLYWEKICCKNADYYITLNRRDSLLLHDIYTRKSDLELPTSFHDIFDMRIASRTKASMENEPVDYLFVGVSFFANIQGVQWFINYVMPKVDGHFHVVGKGMDSVDFKNLTDKIHIHGFVDDLSDYYYRARMVVSPIHVGGGMKTKTGEALMYGKTILGSSEAFEGYEIDERCMILCSTEEDYIRAICNMANDVHLYNTSARQLFLKYYSNDVVRFKMNSFLKSIANEE</sequence>
<name>A0A5M6A390_9BACE</name>
<dbReference type="GO" id="GO:0009103">
    <property type="term" value="P:lipopolysaccharide biosynthetic process"/>
    <property type="evidence" value="ECO:0007669"/>
    <property type="project" value="TreeGrafter"/>
</dbReference>